<evidence type="ECO:0000313" key="2">
    <source>
        <dbReference type="EMBL" id="CAD8341260.1"/>
    </source>
</evidence>
<sequence length="301" mass="34582">MMIATKPLSWILSILLCASAVHSKRLRFASPLQSLTIPDHEAAMEDAVPPRQRFLARFRKGFEAEVTTRKALAAKRGASGTFDANWAEEASDAETRRRKVEDAIVERSFDRAVADLDDKPQKSSRSNNAYQFVGVVERHGGASPISWYARSKPRNANWSVRLIHVNRDAIVKDLFTQGKVDIFAKYVNTGEMDEQTNRPVVQTQYDVRERSWRNLWNFSPKHMLSDSSGQYWRERRLKPGLYTDGSSVYEASYRYRDGRNGMHRVSTLDQLLRSKAFDDKEKERVVQRLKEDAPDVVLEDL</sequence>
<feature type="signal peptide" evidence="1">
    <location>
        <begin position="1"/>
        <end position="23"/>
    </location>
</feature>
<accession>A0A7R9ZRD7</accession>
<name>A0A7R9ZRD7_9STRA</name>
<proteinExistence type="predicted"/>
<evidence type="ECO:0000256" key="1">
    <source>
        <dbReference type="SAM" id="SignalP"/>
    </source>
</evidence>
<keyword evidence="1" id="KW-0732">Signal</keyword>
<organism evidence="2">
    <name type="scientific">Craspedostauros australis</name>
    <dbReference type="NCBI Taxonomy" id="1486917"/>
    <lineage>
        <taxon>Eukaryota</taxon>
        <taxon>Sar</taxon>
        <taxon>Stramenopiles</taxon>
        <taxon>Ochrophyta</taxon>
        <taxon>Bacillariophyta</taxon>
        <taxon>Bacillariophyceae</taxon>
        <taxon>Bacillariophycidae</taxon>
        <taxon>Naviculales</taxon>
        <taxon>Naviculaceae</taxon>
        <taxon>Craspedostauros</taxon>
    </lineage>
</organism>
<dbReference type="EMBL" id="HBEF01021648">
    <property type="protein sequence ID" value="CAD8341260.1"/>
    <property type="molecule type" value="Transcribed_RNA"/>
</dbReference>
<gene>
    <name evidence="2" type="ORF">CAUS1442_LOCUS13395</name>
</gene>
<protein>
    <recommendedName>
        <fullName evidence="3">Pyridoxal 5'-phosphate synthase</fullName>
    </recommendedName>
</protein>
<evidence type="ECO:0008006" key="3">
    <source>
        <dbReference type="Google" id="ProtNLM"/>
    </source>
</evidence>
<reference evidence="2" key="1">
    <citation type="submission" date="2021-01" db="EMBL/GenBank/DDBJ databases">
        <authorList>
            <person name="Corre E."/>
            <person name="Pelletier E."/>
            <person name="Niang G."/>
            <person name="Scheremetjew M."/>
            <person name="Finn R."/>
            <person name="Kale V."/>
            <person name="Holt S."/>
            <person name="Cochrane G."/>
            <person name="Meng A."/>
            <person name="Brown T."/>
            <person name="Cohen L."/>
        </authorList>
    </citation>
    <scope>NUCLEOTIDE SEQUENCE</scope>
    <source>
        <strain evidence="2">CCMP3328</strain>
    </source>
</reference>
<feature type="chain" id="PRO_5030767500" description="Pyridoxal 5'-phosphate synthase" evidence="1">
    <location>
        <begin position="24"/>
        <end position="301"/>
    </location>
</feature>
<dbReference type="AlphaFoldDB" id="A0A7R9ZRD7"/>